<dbReference type="InterPro" id="IPR036890">
    <property type="entry name" value="HATPase_C_sf"/>
</dbReference>
<dbReference type="GO" id="GO:0004673">
    <property type="term" value="F:protein histidine kinase activity"/>
    <property type="evidence" value="ECO:0007669"/>
    <property type="project" value="UniProtKB-EC"/>
</dbReference>
<dbReference type="EMBL" id="FOCT01000035">
    <property type="protein sequence ID" value="SEO52675.1"/>
    <property type="molecule type" value="Genomic_DNA"/>
</dbReference>
<comment type="catalytic activity">
    <reaction evidence="1">
        <text>ATP + protein L-histidine = ADP + protein N-phospho-L-histidine.</text>
        <dbReference type="EC" id="2.7.13.3"/>
    </reaction>
</comment>
<dbReference type="AlphaFoldDB" id="A0A1H8QEL6"/>
<evidence type="ECO:0000313" key="5">
    <source>
        <dbReference type="Proteomes" id="UP000183898"/>
    </source>
</evidence>
<accession>A0A1H8QEL6</accession>
<dbReference type="Gene3D" id="3.30.565.10">
    <property type="entry name" value="Histidine kinase-like ATPase, C-terminal domain"/>
    <property type="match status" value="1"/>
</dbReference>
<dbReference type="EC" id="2.7.13.3" evidence="2"/>
<evidence type="ECO:0000256" key="1">
    <source>
        <dbReference type="ARBA" id="ARBA00000085"/>
    </source>
</evidence>
<dbReference type="SUPFAM" id="SSF55874">
    <property type="entry name" value="ATPase domain of HSP90 chaperone/DNA topoisomerase II/histidine kinase"/>
    <property type="match status" value="1"/>
</dbReference>
<dbReference type="PRINTS" id="PR00344">
    <property type="entry name" value="BCTRLSENSOR"/>
</dbReference>
<sequence length="107" mass="11623">MHDVRFDIRSTHFGGDWPISGTFRLRSFHSILNFIGRSADSEPEYDVEGPSHATFYPGTDARAKGTPGIGLGLALAQTIVHTHRGRIVASNQPEGGTELIIGLPLVR</sequence>
<proteinExistence type="predicted"/>
<evidence type="ECO:0000313" key="4">
    <source>
        <dbReference type="EMBL" id="SEO52675.1"/>
    </source>
</evidence>
<dbReference type="InterPro" id="IPR003594">
    <property type="entry name" value="HATPase_dom"/>
</dbReference>
<evidence type="ECO:0000256" key="2">
    <source>
        <dbReference type="ARBA" id="ARBA00012438"/>
    </source>
</evidence>
<name>A0A1H8QEL6_9PROT</name>
<reference evidence="4 5" key="1">
    <citation type="submission" date="2016-10" db="EMBL/GenBank/DDBJ databases">
        <authorList>
            <person name="de Groot N.N."/>
        </authorList>
    </citation>
    <scope>NUCLEOTIDE SEQUENCE [LARGE SCALE GENOMIC DNA]</scope>
    <source>
        <strain evidence="4 5">Nl18</strain>
    </source>
</reference>
<feature type="domain" description="Histidine kinase/HSP90-like ATPase" evidence="3">
    <location>
        <begin position="53"/>
        <end position="105"/>
    </location>
</feature>
<gene>
    <name evidence="4" type="ORF">SAMN05216404_1354</name>
</gene>
<dbReference type="Proteomes" id="UP000183898">
    <property type="component" value="Unassembled WGS sequence"/>
</dbReference>
<organism evidence="4 5">
    <name type="scientific">Nitrosospira multiformis</name>
    <dbReference type="NCBI Taxonomy" id="1231"/>
    <lineage>
        <taxon>Bacteria</taxon>
        <taxon>Pseudomonadati</taxon>
        <taxon>Pseudomonadota</taxon>
        <taxon>Betaproteobacteria</taxon>
        <taxon>Nitrosomonadales</taxon>
        <taxon>Nitrosomonadaceae</taxon>
        <taxon>Nitrosospira</taxon>
    </lineage>
</organism>
<dbReference type="InterPro" id="IPR004358">
    <property type="entry name" value="Sig_transdc_His_kin-like_C"/>
</dbReference>
<dbReference type="Pfam" id="PF02518">
    <property type="entry name" value="HATPase_c"/>
    <property type="match status" value="1"/>
</dbReference>
<keyword evidence="4" id="KW-0418">Kinase</keyword>
<protein>
    <recommendedName>
        <fullName evidence="2">histidine kinase</fullName>
        <ecNumber evidence="2">2.7.13.3</ecNumber>
    </recommendedName>
</protein>
<evidence type="ECO:0000259" key="3">
    <source>
        <dbReference type="Pfam" id="PF02518"/>
    </source>
</evidence>
<dbReference type="RefSeq" id="WP_139176978.1">
    <property type="nucleotide sequence ID" value="NZ_FOCT01000035.1"/>
</dbReference>
<keyword evidence="4" id="KW-0808">Transferase</keyword>